<dbReference type="Pfam" id="PF00899">
    <property type="entry name" value="ThiF"/>
    <property type="match status" value="1"/>
</dbReference>
<keyword evidence="7" id="KW-1185">Reference proteome</keyword>
<evidence type="ECO:0000256" key="3">
    <source>
        <dbReference type="ARBA" id="ARBA00022786"/>
    </source>
</evidence>
<dbReference type="Proteomes" id="UP000814176">
    <property type="component" value="Unassembled WGS sequence"/>
</dbReference>
<comment type="caution">
    <text evidence="6">The sequence shown here is derived from an EMBL/GenBank/DDBJ whole genome shotgun (WGS) entry which is preliminary data.</text>
</comment>
<organism evidence="6 7">
    <name type="scientific">Rhodofomes roseus</name>
    <dbReference type="NCBI Taxonomy" id="34475"/>
    <lineage>
        <taxon>Eukaryota</taxon>
        <taxon>Fungi</taxon>
        <taxon>Dikarya</taxon>
        <taxon>Basidiomycota</taxon>
        <taxon>Agaricomycotina</taxon>
        <taxon>Agaricomycetes</taxon>
        <taxon>Polyporales</taxon>
        <taxon>Rhodofomes</taxon>
    </lineage>
</organism>
<evidence type="ECO:0000259" key="5">
    <source>
        <dbReference type="Pfam" id="PF00899"/>
    </source>
</evidence>
<dbReference type="RefSeq" id="XP_047772570.1">
    <property type="nucleotide sequence ID" value="XM_047929169.1"/>
</dbReference>
<reference evidence="6 7" key="1">
    <citation type="journal article" date="2021" name="Environ. Microbiol.">
        <title>Gene family expansions and transcriptome signatures uncover fungal adaptations to wood decay.</title>
        <authorList>
            <person name="Hage H."/>
            <person name="Miyauchi S."/>
            <person name="Viragh M."/>
            <person name="Drula E."/>
            <person name="Min B."/>
            <person name="Chaduli D."/>
            <person name="Navarro D."/>
            <person name="Favel A."/>
            <person name="Norest M."/>
            <person name="Lesage-Meessen L."/>
            <person name="Balint B."/>
            <person name="Merenyi Z."/>
            <person name="de Eugenio L."/>
            <person name="Morin E."/>
            <person name="Martinez A.T."/>
            <person name="Baldrian P."/>
            <person name="Stursova M."/>
            <person name="Martinez M.J."/>
            <person name="Novotny C."/>
            <person name="Magnuson J.K."/>
            <person name="Spatafora J.W."/>
            <person name="Maurice S."/>
            <person name="Pangilinan J."/>
            <person name="Andreopoulos W."/>
            <person name="LaButti K."/>
            <person name="Hundley H."/>
            <person name="Na H."/>
            <person name="Kuo A."/>
            <person name="Barry K."/>
            <person name="Lipzen A."/>
            <person name="Henrissat B."/>
            <person name="Riley R."/>
            <person name="Ahrendt S."/>
            <person name="Nagy L.G."/>
            <person name="Grigoriev I.V."/>
            <person name="Martin F."/>
            <person name="Rosso M.N."/>
        </authorList>
    </citation>
    <scope>NUCLEOTIDE SEQUENCE [LARGE SCALE GENOMIC DNA]</scope>
    <source>
        <strain evidence="6 7">CIRM-BRFM 1785</strain>
    </source>
</reference>
<sequence>MSAVSESQDIEQATAAIEQATAAIQQPDNKTRRYDRQLRLWAASGQNALEASRILVLSSSATATAVLKNLVLPGIGHFTILDSAVTSPADAGNNFFLAGPSSIGKPRAHEAVPLLRELNDSVEGEAVVKDVRELLKTDEGRAFVSGFSLVIAHNLRKDTLDELSKLLWADHSNPPLIAVRSAGFLAEFFIQYHERCVAQPHTDDNVPSLRIIRPFPALSKWASELDFDKLDPTEHGHVPFVIILVRAVEDWKKTHDGKLPSTTPERKAFKEQIAAMRKKIDEENFDEAEAQVWRIWRDPPVPGAIQSLFSLAPPSDSPNAVFHALLQTLNAFVAAPDGPGCLPLSGALPDMRTDTESYVRLQTVYKDWAAVEKAKFKELLQKGFPDLAPTISDEEIDTFVKNAHHVRVLRGRRWSEWDADKEALASSLTISPRETAAHLGLAALSALLNKAPGKRCRTGTSDHASRGCVADGSTVTVDGLRAEVQQLVGQDIELPEDVDTAIGEIARAPTADLPNTAAFLGGMVAQEAIKMITKQYVPVNGYCVIDMVDMWTGTVGGQ</sequence>
<gene>
    <name evidence="6" type="ORF">C8Q71DRAFT_912070</name>
</gene>
<proteinExistence type="inferred from homology"/>
<dbReference type="InterPro" id="IPR000594">
    <property type="entry name" value="ThiF_NAD_FAD-bd"/>
</dbReference>
<evidence type="ECO:0000313" key="7">
    <source>
        <dbReference type="Proteomes" id="UP000814176"/>
    </source>
</evidence>
<dbReference type="InterPro" id="IPR045886">
    <property type="entry name" value="ThiF/MoeB/HesA"/>
</dbReference>
<dbReference type="EMBL" id="JADCUA010000044">
    <property type="protein sequence ID" value="KAH9829038.1"/>
    <property type="molecule type" value="Genomic_DNA"/>
</dbReference>
<evidence type="ECO:0000256" key="2">
    <source>
        <dbReference type="ARBA" id="ARBA00006868"/>
    </source>
</evidence>
<dbReference type="InterPro" id="IPR030667">
    <property type="entry name" value="APP-BP1"/>
</dbReference>
<dbReference type="GeneID" id="72009901"/>
<dbReference type="PIRSF" id="PIRSF039099">
    <property type="entry name" value="APP-BP1"/>
    <property type="match status" value="1"/>
</dbReference>
<comment type="function">
    <text evidence="4">Regulatory subunit of the dimeric UBA3-ULA1 E1 enzyme.</text>
</comment>
<feature type="domain" description="THIF-type NAD/FAD binding fold" evidence="5">
    <location>
        <begin position="34"/>
        <end position="151"/>
    </location>
</feature>
<dbReference type="SUPFAM" id="SSF69572">
    <property type="entry name" value="Activating enzymes of the ubiquitin-like proteins"/>
    <property type="match status" value="1"/>
</dbReference>
<comment type="similarity">
    <text evidence="2 4">Belongs to the ubiquitin-activating E1 family. ULA1 subfamily.</text>
</comment>
<name>A0ABQ8JYA7_9APHY</name>
<dbReference type="Gene3D" id="3.40.50.720">
    <property type="entry name" value="NAD(P)-binding Rossmann-like Domain"/>
    <property type="match status" value="2"/>
</dbReference>
<dbReference type="PANTHER" id="PTHR10953">
    <property type="entry name" value="UBIQUITIN-ACTIVATING ENZYME E1"/>
    <property type="match status" value="1"/>
</dbReference>
<evidence type="ECO:0000256" key="4">
    <source>
        <dbReference type="PIRNR" id="PIRNR039099"/>
    </source>
</evidence>
<keyword evidence="3 4" id="KW-0833">Ubl conjugation pathway</keyword>
<comment type="pathway">
    <text evidence="1 4">Protein modification; protein neddylation.</text>
</comment>
<accession>A0ABQ8JYA7</accession>
<dbReference type="InterPro" id="IPR035985">
    <property type="entry name" value="Ubiquitin-activating_enz"/>
</dbReference>
<evidence type="ECO:0000256" key="1">
    <source>
        <dbReference type="ARBA" id="ARBA00005032"/>
    </source>
</evidence>
<evidence type="ECO:0000313" key="6">
    <source>
        <dbReference type="EMBL" id="KAH9829038.1"/>
    </source>
</evidence>
<protein>
    <recommendedName>
        <fullName evidence="4">NEDD8-activating enzyme E1 regulatory subunit</fullName>
    </recommendedName>
</protein>
<dbReference type="PANTHER" id="PTHR10953:SF29">
    <property type="entry name" value="NEDD8-ACTIVATING ENZYME E1 REGULATORY SUBUNIT"/>
    <property type="match status" value="1"/>
</dbReference>